<gene>
    <name evidence="1" type="ORF">ANIA_10177</name>
</gene>
<dbReference type="GeneID" id="74896251"/>
<proteinExistence type="predicted"/>
<name>C8VSS5_EMENI</name>
<dbReference type="AlphaFoldDB" id="C8VSS5"/>
<dbReference type="EMBL" id="BN001308">
    <property type="protein sequence ID" value="CBF87916.1"/>
    <property type="molecule type" value="Genomic_DNA"/>
</dbReference>
<keyword evidence="2" id="KW-1185">Reference proteome</keyword>
<evidence type="ECO:0000313" key="2">
    <source>
        <dbReference type="Proteomes" id="UP000000560"/>
    </source>
</evidence>
<evidence type="ECO:0000313" key="1">
    <source>
        <dbReference type="EMBL" id="CBF87916.1"/>
    </source>
</evidence>
<organism evidence="1 2">
    <name type="scientific">Emericella nidulans (strain FGSC A4 / ATCC 38163 / CBS 112.46 / NRRL 194 / M139)</name>
    <name type="common">Aspergillus nidulans</name>
    <dbReference type="NCBI Taxonomy" id="227321"/>
    <lineage>
        <taxon>Eukaryota</taxon>
        <taxon>Fungi</taxon>
        <taxon>Dikarya</taxon>
        <taxon>Ascomycota</taxon>
        <taxon>Pezizomycotina</taxon>
        <taxon>Eurotiomycetes</taxon>
        <taxon>Eurotiomycetidae</taxon>
        <taxon>Eurotiales</taxon>
        <taxon>Aspergillaceae</taxon>
        <taxon>Aspergillus</taxon>
        <taxon>Aspergillus subgen. Nidulantes</taxon>
    </lineage>
</organism>
<dbReference type="KEGG" id="ani:ANIA_10177"/>
<reference evidence="2" key="1">
    <citation type="journal article" date="2005" name="Nature">
        <title>Sequencing of Aspergillus nidulans and comparative analysis with A. fumigatus and A. oryzae.</title>
        <authorList>
            <person name="Galagan J.E."/>
            <person name="Calvo S.E."/>
            <person name="Cuomo C."/>
            <person name="Ma L.J."/>
            <person name="Wortman J.R."/>
            <person name="Batzoglou S."/>
            <person name="Lee S.I."/>
            <person name="Basturkmen M."/>
            <person name="Spevak C.C."/>
            <person name="Clutterbuck J."/>
            <person name="Kapitonov V."/>
            <person name="Jurka J."/>
            <person name="Scazzocchio C."/>
            <person name="Farman M."/>
            <person name="Butler J."/>
            <person name="Purcell S."/>
            <person name="Harris S."/>
            <person name="Braus G.H."/>
            <person name="Draht O."/>
            <person name="Busch S."/>
            <person name="D'Enfert C."/>
            <person name="Bouchier C."/>
            <person name="Goldman G.H."/>
            <person name="Bell-Pedersen D."/>
            <person name="Griffiths-Jones S."/>
            <person name="Doonan J.H."/>
            <person name="Yu J."/>
            <person name="Vienken K."/>
            <person name="Pain A."/>
            <person name="Freitag M."/>
            <person name="Selker E.U."/>
            <person name="Archer D.B."/>
            <person name="Penalva M.A."/>
            <person name="Oakley B.R."/>
            <person name="Momany M."/>
            <person name="Tanaka T."/>
            <person name="Kumagai T."/>
            <person name="Asai K."/>
            <person name="Machida M."/>
            <person name="Nierman W.C."/>
            <person name="Denning D.W."/>
            <person name="Caddick M."/>
            <person name="Hynes M."/>
            <person name="Paoletti M."/>
            <person name="Fischer R."/>
            <person name="Miller B."/>
            <person name="Dyer P."/>
            <person name="Sachs M.S."/>
            <person name="Osmani S.A."/>
            <person name="Birren B.W."/>
        </authorList>
    </citation>
    <scope>NUCLEOTIDE SEQUENCE [LARGE SCALE GENOMIC DNA]</scope>
    <source>
        <strain evidence="2">FGSC A4 / ATCC 38163 / CBS 112.46 / NRRL 194 / M139</strain>
    </source>
</reference>
<dbReference type="InParanoid" id="C8VSS5"/>
<dbReference type="HOGENOM" id="CLU_2145831_0_0_1"/>
<dbReference type="VEuPathDB" id="FungiDB:AN10177"/>
<sequence>MTNPEEPVLVRKQMIAPELARSYHDPAEQPVKTLTPKGCCRASEPHRHILWHLMSRWRYHGHFRRSPVWRSWNRADLVVSKLGSRITERWAVCTMVLLILPKNQVCSGDCIL</sequence>
<protein>
    <submittedName>
        <fullName evidence="1">Uncharacterized protein</fullName>
    </submittedName>
</protein>
<dbReference type="RefSeq" id="XP_050469019.1">
    <property type="nucleotide sequence ID" value="XM_050613186.1"/>
</dbReference>
<accession>C8VSS5</accession>
<dbReference type="Proteomes" id="UP000000560">
    <property type="component" value="Chromosome VIII"/>
</dbReference>
<reference evidence="2" key="2">
    <citation type="journal article" date="2009" name="Fungal Genet. Biol.">
        <title>The 2008 update of the Aspergillus nidulans genome annotation: a community effort.</title>
        <authorList>
            <person name="Wortman J.R."/>
            <person name="Gilsenan J.M."/>
            <person name="Joardar V."/>
            <person name="Deegan J."/>
            <person name="Clutterbuck J."/>
            <person name="Andersen M.R."/>
            <person name="Archer D."/>
            <person name="Bencina M."/>
            <person name="Braus G."/>
            <person name="Coutinho P."/>
            <person name="von Dohren H."/>
            <person name="Doonan J."/>
            <person name="Driessen A.J."/>
            <person name="Durek P."/>
            <person name="Espeso E."/>
            <person name="Fekete E."/>
            <person name="Flipphi M."/>
            <person name="Estrada C.G."/>
            <person name="Geysens S."/>
            <person name="Goldman G."/>
            <person name="de Groot P.W."/>
            <person name="Hansen K."/>
            <person name="Harris S.D."/>
            <person name="Heinekamp T."/>
            <person name="Helmstaedt K."/>
            <person name="Henrissat B."/>
            <person name="Hofmann G."/>
            <person name="Homan T."/>
            <person name="Horio T."/>
            <person name="Horiuchi H."/>
            <person name="James S."/>
            <person name="Jones M."/>
            <person name="Karaffa L."/>
            <person name="Karanyi Z."/>
            <person name="Kato M."/>
            <person name="Keller N."/>
            <person name="Kelly D.E."/>
            <person name="Kiel J.A."/>
            <person name="Kim J.M."/>
            <person name="van der Klei I.J."/>
            <person name="Klis F.M."/>
            <person name="Kovalchuk A."/>
            <person name="Krasevec N."/>
            <person name="Kubicek C.P."/>
            <person name="Liu B."/>
            <person name="Maccabe A."/>
            <person name="Meyer V."/>
            <person name="Mirabito P."/>
            <person name="Miskei M."/>
            <person name="Mos M."/>
            <person name="Mullins J."/>
            <person name="Nelson D.R."/>
            <person name="Nielsen J."/>
            <person name="Oakley B.R."/>
            <person name="Osmani S.A."/>
            <person name="Pakula T."/>
            <person name="Paszewski A."/>
            <person name="Paulsen I."/>
            <person name="Pilsyk S."/>
            <person name="Pocsi I."/>
            <person name="Punt P.J."/>
            <person name="Ram A.F."/>
            <person name="Ren Q."/>
            <person name="Robellet X."/>
            <person name="Robson G."/>
            <person name="Seiboth B."/>
            <person name="van Solingen P."/>
            <person name="Specht T."/>
            <person name="Sun J."/>
            <person name="Taheri-Talesh N."/>
            <person name="Takeshita N."/>
            <person name="Ussery D."/>
            <person name="vanKuyk P.A."/>
            <person name="Visser H."/>
            <person name="van de Vondervoort P.J."/>
            <person name="de Vries R.P."/>
            <person name="Walton J."/>
            <person name="Xiang X."/>
            <person name="Xiong Y."/>
            <person name="Zeng A.P."/>
            <person name="Brandt B.W."/>
            <person name="Cornell M.J."/>
            <person name="van den Hondel C.A."/>
            <person name="Visser J."/>
            <person name="Oliver S.G."/>
            <person name="Turner G."/>
        </authorList>
    </citation>
    <scope>GENOME REANNOTATION</scope>
    <source>
        <strain evidence="2">FGSC A4 / ATCC 38163 / CBS 112.46 / NRRL 194 / M139</strain>
    </source>
</reference>